<dbReference type="eggNOG" id="COG1208">
    <property type="taxonomic scope" value="Bacteria"/>
</dbReference>
<accession>D7DLE4</accession>
<reference evidence="3" key="1">
    <citation type="submission" date="2010-05" db="EMBL/GenBank/DDBJ databases">
        <title>Complete sequence of Methylotenera sp. 301.</title>
        <authorList>
            <person name="Lucas S."/>
            <person name="Copeland A."/>
            <person name="Lapidus A."/>
            <person name="Cheng J.-F."/>
            <person name="Bruce D."/>
            <person name="Goodwin L."/>
            <person name="Pitluck S."/>
            <person name="Clum A."/>
            <person name="Land M."/>
            <person name="Hauser L."/>
            <person name="Kyrpides N."/>
            <person name="Ivanova N."/>
            <person name="Chistoservova L."/>
            <person name="Kalyuzhnaya M."/>
            <person name="Woyke T."/>
        </authorList>
    </citation>
    <scope>NUCLEOTIDE SEQUENCE [LARGE SCALE GENOMIC DNA]</scope>
    <source>
        <strain evidence="3">301</strain>
    </source>
</reference>
<name>D7DLE4_METV0</name>
<dbReference type="HOGENOM" id="CLU_029499_2_0_4"/>
<dbReference type="InterPro" id="IPR050486">
    <property type="entry name" value="Mannose-1P_guanyltransferase"/>
</dbReference>
<protein>
    <submittedName>
        <fullName evidence="2">Nucleotidyl transferase</fullName>
    </submittedName>
</protein>
<feature type="domain" description="Nucleotidyl transferase" evidence="1">
    <location>
        <begin position="6"/>
        <end position="228"/>
    </location>
</feature>
<dbReference type="InterPro" id="IPR005835">
    <property type="entry name" value="NTP_transferase_dom"/>
</dbReference>
<dbReference type="CDD" id="cd06915">
    <property type="entry name" value="NTP_transferase_WcbM_like"/>
    <property type="match status" value="1"/>
</dbReference>
<reference evidence="2 3" key="2">
    <citation type="journal article" date="2011" name="J. Bacteriol.">
        <title>Genomes of three methylotrophs from a single niche uncover genetic and metabolic divergence of Methylophilaceae.</title>
        <authorList>
            <person name="Lapidus A."/>
            <person name="Clum A."/>
            <person name="Labutti K."/>
            <person name="Kaluzhnaya M.G."/>
            <person name="Lim S."/>
            <person name="Beck D.A."/>
            <person name="Glavina Del Rio T."/>
            <person name="Nolan M."/>
            <person name="Mavromatis K."/>
            <person name="Huntemann M."/>
            <person name="Lucas S."/>
            <person name="Lidstrom M.E."/>
            <person name="Ivanova N."/>
            <person name="Chistoserdova L."/>
        </authorList>
    </citation>
    <scope>NUCLEOTIDE SEQUENCE [LARGE SCALE GENOMIC DNA]</scope>
    <source>
        <strain evidence="2 3">301</strain>
    </source>
</reference>
<dbReference type="GO" id="GO:0016740">
    <property type="term" value="F:transferase activity"/>
    <property type="evidence" value="ECO:0007669"/>
    <property type="project" value="UniProtKB-KW"/>
</dbReference>
<sequence length="238" mass="26354">MMHPVLILAGGFGTRLKSVVPDLPKPLADVKGKPFLWWLLQQLENQGAKDVYLSVGYMHEHIQSYFGAKFNQINLHYIVETEPLGTGGAIMNACQQIPEQEILVLNGDTLAMTDLNNFIKFAKNYTSKLFLAVAKVADAGRYGTVIVDGNQITGFAEKGKAGAGLINAGIYLLNKSLFNDFNLPQKFSFETDILMKHINSLNLIAYSEVSDFIDIGIPEDYALAQEKVPNMVLRNNIK</sequence>
<dbReference type="EMBL" id="CP002056">
    <property type="protein sequence ID" value="ADI30615.1"/>
    <property type="molecule type" value="Genomic_DNA"/>
</dbReference>
<evidence type="ECO:0000259" key="1">
    <source>
        <dbReference type="Pfam" id="PF00483"/>
    </source>
</evidence>
<dbReference type="RefSeq" id="WP_013148923.1">
    <property type="nucleotide sequence ID" value="NC_014207.1"/>
</dbReference>
<gene>
    <name evidence="2" type="ordered locus">M301_2250</name>
</gene>
<dbReference type="KEGG" id="meh:M301_2250"/>
<proteinExistence type="predicted"/>
<dbReference type="Pfam" id="PF00483">
    <property type="entry name" value="NTP_transferase"/>
    <property type="match status" value="1"/>
</dbReference>
<evidence type="ECO:0000313" key="2">
    <source>
        <dbReference type="EMBL" id="ADI30615.1"/>
    </source>
</evidence>
<dbReference type="PANTHER" id="PTHR22572">
    <property type="entry name" value="SUGAR-1-PHOSPHATE GUANYL TRANSFERASE"/>
    <property type="match status" value="1"/>
</dbReference>
<keyword evidence="2" id="KW-0808">Transferase</keyword>
<evidence type="ECO:0000313" key="3">
    <source>
        <dbReference type="Proteomes" id="UP000000383"/>
    </source>
</evidence>
<dbReference type="InterPro" id="IPR029044">
    <property type="entry name" value="Nucleotide-diphossugar_trans"/>
</dbReference>
<dbReference type="SUPFAM" id="SSF53448">
    <property type="entry name" value="Nucleotide-diphospho-sugar transferases"/>
    <property type="match status" value="1"/>
</dbReference>
<dbReference type="STRING" id="666681.M301_2250"/>
<keyword evidence="3" id="KW-1185">Reference proteome</keyword>
<organism evidence="2 3">
    <name type="scientific">Methylotenera versatilis (strain 301)</name>
    <dbReference type="NCBI Taxonomy" id="666681"/>
    <lineage>
        <taxon>Bacteria</taxon>
        <taxon>Pseudomonadati</taxon>
        <taxon>Pseudomonadota</taxon>
        <taxon>Betaproteobacteria</taxon>
        <taxon>Nitrosomonadales</taxon>
        <taxon>Methylophilaceae</taxon>
        <taxon>Methylotenera</taxon>
    </lineage>
</organism>
<dbReference type="AlphaFoldDB" id="D7DLE4"/>
<dbReference type="Proteomes" id="UP000000383">
    <property type="component" value="Chromosome"/>
</dbReference>
<dbReference type="Gene3D" id="3.90.550.10">
    <property type="entry name" value="Spore Coat Polysaccharide Biosynthesis Protein SpsA, Chain A"/>
    <property type="match status" value="1"/>
</dbReference>